<keyword evidence="4" id="KW-1185">Reference proteome</keyword>
<dbReference type="STRING" id="74873.A0A084W1J2"/>
<dbReference type="VEuPathDB" id="VectorBase:ASIC011920"/>
<proteinExistence type="predicted"/>
<reference evidence="3" key="2">
    <citation type="submission" date="2020-05" db="UniProtKB">
        <authorList>
            <consortium name="EnsemblMetazoa"/>
        </authorList>
    </citation>
    <scope>IDENTIFICATION</scope>
</reference>
<feature type="domain" description="Nucleolar 27S pre-rRNA processing Urb2/Npa2 C-terminal" evidence="1">
    <location>
        <begin position="701"/>
        <end position="908"/>
    </location>
</feature>
<dbReference type="OrthoDB" id="160374at2759"/>
<sequence>MDGCLSDAMMEFMKVLLRKRSFLFWNKFVSLLNEAIEMSDKEHTESSIFQIELAMCWLCYFFAGNTLIENSYLFWEKLSKHIASTDEMMANFARQFLLGEERGEVRLYSAFLKMVYFYGNYRLMVEYYRPDSIETSGDQDIHSYLSEAEWKQIEERMPAEDAPVRNRVLLQKIRQNDLKHNVLDSEMAETRQELIARVVDDPSAENLRWVLLDRSSSGWFLTLLSKQQQIAVVEHLLDRSFCSLEEVKHILLDITPTEELLEVILLTAIKRMVTKCLTQCEKAVSRKLPFEELYEMNESELRPRLKKLLEKSARASTKKPLVDVPNIEEINHLLDVLEEIRIDNFSQEQKAVILAVYLILLVDVRALDGGVIAKCLENQLMRHITHGTVPNVMEYASIETLLSVCGQTPLLVTIFELQAAHLTEEAFNEMTKILDGFSNKTDTRFDVLLLVFNSLQKGGANRLKMVPAEQLSEKLDEFVAVIDAFLLTDAPEKQRNGNIAEFNDELQGCALSIYYKARQKKEITSAMREILLDYITKALTNTSSSACLLLTNCIQYKDFLNLEESILAAIIENRWQAFLKMAQEQTVPKRQDVKLDEKSVDQQHMKTFVTFLTSQLSAAECSKKFAQLDNTLTNHVAGQGYATLKSVLRAFSILARVGFGAKCKEDVSNAFVKPFSTVIARNVMPLCILNEFHNDATLRVEILECFAVVIGNHGIKLPPAVLDHMLEFMSAVNIRKVPVKESEEQSFYKLHRLLSDVMFVLLMARQYFVVHRLPQYMLVFQGLVGAIVCYKDSLPVEQSLNSFEILTISDLLLPLEKIVGFARKRLQKDIRILAPYVLAQILNTIIQSKRATTLQQRVAQKVYNICFELIAVYDGHSSSYLLRTMDESSRLLFTDIVKQYKKFRSYKGLA</sequence>
<evidence type="ECO:0000313" key="3">
    <source>
        <dbReference type="EnsemblMetazoa" id="ASIC011920-PA"/>
    </source>
</evidence>
<dbReference type="Pfam" id="PF10441">
    <property type="entry name" value="Urb2"/>
    <property type="match status" value="1"/>
</dbReference>
<dbReference type="AlphaFoldDB" id="A0A084W1J2"/>
<dbReference type="EnsemblMetazoa" id="ASIC011920-RA">
    <property type="protein sequence ID" value="ASIC011920-PA"/>
    <property type="gene ID" value="ASIC011920"/>
</dbReference>
<evidence type="ECO:0000313" key="2">
    <source>
        <dbReference type="EMBL" id="KFB44086.1"/>
    </source>
</evidence>
<organism evidence="2">
    <name type="scientific">Anopheles sinensis</name>
    <name type="common">Mosquito</name>
    <dbReference type="NCBI Taxonomy" id="74873"/>
    <lineage>
        <taxon>Eukaryota</taxon>
        <taxon>Metazoa</taxon>
        <taxon>Ecdysozoa</taxon>
        <taxon>Arthropoda</taxon>
        <taxon>Hexapoda</taxon>
        <taxon>Insecta</taxon>
        <taxon>Pterygota</taxon>
        <taxon>Neoptera</taxon>
        <taxon>Endopterygota</taxon>
        <taxon>Diptera</taxon>
        <taxon>Nematocera</taxon>
        <taxon>Culicoidea</taxon>
        <taxon>Culicidae</taxon>
        <taxon>Anophelinae</taxon>
        <taxon>Anopheles</taxon>
    </lineage>
</organism>
<protein>
    <submittedName>
        <fullName evidence="3">Urb2 domain-containing protein</fullName>
    </submittedName>
</protein>
<evidence type="ECO:0000313" key="4">
    <source>
        <dbReference type="Proteomes" id="UP000030765"/>
    </source>
</evidence>
<gene>
    <name evidence="2" type="ORF">ZHAS_00011920</name>
</gene>
<dbReference type="EMBL" id="KE525268">
    <property type="protein sequence ID" value="KFB44086.1"/>
    <property type="molecule type" value="Genomic_DNA"/>
</dbReference>
<accession>A0A084W1J2</accession>
<name>A0A084W1J2_ANOSI</name>
<dbReference type="EMBL" id="ATLV01019349">
    <property type="status" value="NOT_ANNOTATED_CDS"/>
    <property type="molecule type" value="Genomic_DNA"/>
</dbReference>
<dbReference type="InterPro" id="IPR018849">
    <property type="entry name" value="Urb2/Npa2_C"/>
</dbReference>
<reference evidence="2 4" key="1">
    <citation type="journal article" date="2014" name="BMC Genomics">
        <title>Genome sequence of Anopheles sinensis provides insight into genetics basis of mosquito competence for malaria parasites.</title>
        <authorList>
            <person name="Zhou D."/>
            <person name="Zhang D."/>
            <person name="Ding G."/>
            <person name="Shi L."/>
            <person name="Hou Q."/>
            <person name="Ye Y."/>
            <person name="Xu Y."/>
            <person name="Zhou H."/>
            <person name="Xiong C."/>
            <person name="Li S."/>
            <person name="Yu J."/>
            <person name="Hong S."/>
            <person name="Yu X."/>
            <person name="Zou P."/>
            <person name="Chen C."/>
            <person name="Chang X."/>
            <person name="Wang W."/>
            <person name="Lv Y."/>
            <person name="Sun Y."/>
            <person name="Ma L."/>
            <person name="Shen B."/>
            <person name="Zhu C."/>
        </authorList>
    </citation>
    <scope>NUCLEOTIDE SEQUENCE [LARGE SCALE GENOMIC DNA]</scope>
</reference>
<dbReference type="Proteomes" id="UP000030765">
    <property type="component" value="Unassembled WGS sequence"/>
</dbReference>
<evidence type="ECO:0000259" key="1">
    <source>
        <dbReference type="Pfam" id="PF10441"/>
    </source>
</evidence>
<dbReference type="VEuPathDB" id="VectorBase:ASIS007254"/>
<dbReference type="OMA" id="HNRRTMN"/>